<dbReference type="RefSeq" id="YP_223906.1">
    <property type="nucleotide sequence ID" value="NC_006936.1"/>
</dbReference>
<dbReference type="GeneID" id="5075560"/>
<evidence type="ECO:0000313" key="1">
    <source>
        <dbReference type="EMBL" id="AAP74533.1"/>
    </source>
</evidence>
<protein>
    <submittedName>
        <fullName evidence="1">Uncharacterized protein</fullName>
    </submittedName>
</protein>
<evidence type="ECO:0000313" key="2">
    <source>
        <dbReference type="Proteomes" id="UP000000990"/>
    </source>
</evidence>
<accession>Q597T8</accession>
<keyword evidence="2" id="KW-1185">Reference proteome</keyword>
<reference evidence="1 2" key="2">
    <citation type="journal article" date="2005" name="Gene">
        <title>Sequence analysis of the Lactobacillus plantarum bacteriophage PhiJL-1.</title>
        <authorList>
            <person name="Lu Z."/>
            <person name="Altermann E."/>
            <person name="Breidt F."/>
            <person name="Predki P."/>
            <person name="Fleming H.P."/>
            <person name="Klaenhammer T.R."/>
        </authorList>
    </citation>
    <scope>NUCLEOTIDE SEQUENCE</scope>
</reference>
<dbReference type="Proteomes" id="UP000000990">
    <property type="component" value="Segment"/>
</dbReference>
<dbReference type="KEGG" id="vg:5075560"/>
<proteinExistence type="predicted"/>
<reference evidence="1 2" key="1">
    <citation type="journal article" date="2003" name="Int. J. Food Microbiol.">
        <title>Isolation and characterization of a Lactobacillus plantarum bacteriophage, phiJL-1, from a cucumber fermentation.</title>
        <authorList>
            <person name="Lu Z."/>
            <person name="Breidt F."/>
            <person name="Fleming H.P."/>
            <person name="Altermann E."/>
            <person name="Klaenhammer T.R."/>
        </authorList>
    </citation>
    <scope>NUCLEOTIDE SEQUENCE [LARGE SCALE GENOMIC DNA]</scope>
</reference>
<organism evidence="1 2">
    <name type="scientific">Lactobacillus phage phiJL-1</name>
    <dbReference type="NCBI Taxonomy" id="2892345"/>
    <lineage>
        <taxon>Viruses</taxon>
        <taxon>Duplodnaviria</taxon>
        <taxon>Heunggongvirae</taxon>
        <taxon>Uroviricota</taxon>
        <taxon>Caudoviricetes</taxon>
        <taxon>Coetzeevirus</taxon>
        <taxon>Coetzeevirus JL1</taxon>
    </lineage>
</organism>
<name>Q597T8_9CAUD</name>
<sequence>MIMIKAKDLERESLTRYGIVNLSSFEQLENGYTRLTAFNLLSQEQREFLIKPYHQDHIIVTDLDAGKLFQLTGKGTTPRDVVNVITGAMGGTALETTIESIEDLLDSYGLDYSENEYKFGLWIYVSDKIEISISTAGTVRIQFSMSFDLDVAQELIKLAHSINNKFYGEA</sequence>
<dbReference type="EMBL" id="AY236756">
    <property type="protein sequence ID" value="AAP74533.1"/>
    <property type="molecule type" value="Genomic_DNA"/>
</dbReference>